<dbReference type="InterPro" id="IPR035919">
    <property type="entry name" value="EAL_sf"/>
</dbReference>
<evidence type="ECO:0000259" key="1">
    <source>
        <dbReference type="PROSITE" id="PS50883"/>
    </source>
</evidence>
<dbReference type="InterPro" id="IPR050706">
    <property type="entry name" value="Cyclic-di-GMP_PDE-like"/>
</dbReference>
<dbReference type="Pfam" id="PF00563">
    <property type="entry name" value="EAL"/>
    <property type="match status" value="1"/>
</dbReference>
<dbReference type="InterPro" id="IPR029787">
    <property type="entry name" value="Nucleotide_cyclase"/>
</dbReference>
<feature type="domain" description="GGDEF" evidence="2">
    <location>
        <begin position="302"/>
        <end position="440"/>
    </location>
</feature>
<dbReference type="PROSITE" id="PS50883">
    <property type="entry name" value="EAL"/>
    <property type="match status" value="1"/>
</dbReference>
<gene>
    <name evidence="3" type="ORF">CATMQ487_03650</name>
</gene>
<dbReference type="SMART" id="SM00052">
    <property type="entry name" value="EAL"/>
    <property type="match status" value="1"/>
</dbReference>
<keyword evidence="4" id="KW-1185">Reference proteome</keyword>
<dbReference type="Gene3D" id="3.20.20.450">
    <property type="entry name" value="EAL domain"/>
    <property type="match status" value="1"/>
</dbReference>
<dbReference type="Pfam" id="PF00990">
    <property type="entry name" value="GGDEF"/>
    <property type="match status" value="1"/>
</dbReference>
<dbReference type="CDD" id="cd01948">
    <property type="entry name" value="EAL"/>
    <property type="match status" value="1"/>
</dbReference>
<reference evidence="3" key="1">
    <citation type="submission" date="2022-04" db="EMBL/GenBank/DDBJ databases">
        <title>Whole genome sequence of Sphaerotilus sp. FB-5.</title>
        <authorList>
            <person name="Takeda M."/>
            <person name="Narihara S."/>
            <person name="Akimoto M."/>
            <person name="Akimoto R."/>
            <person name="Nishiyashiki S."/>
            <person name="Murakami T."/>
        </authorList>
    </citation>
    <scope>NUCLEOTIDE SEQUENCE</scope>
    <source>
        <strain evidence="3">FB-5</strain>
    </source>
</reference>
<dbReference type="PROSITE" id="PS50887">
    <property type="entry name" value="GGDEF"/>
    <property type="match status" value="1"/>
</dbReference>
<feature type="domain" description="EAL" evidence="1">
    <location>
        <begin position="449"/>
        <end position="703"/>
    </location>
</feature>
<protein>
    <recommendedName>
        <fullName evidence="5">EAL domain-containing protein</fullName>
    </recommendedName>
</protein>
<dbReference type="RefSeq" id="WP_251971686.1">
    <property type="nucleotide sequence ID" value="NZ_AP025730.1"/>
</dbReference>
<evidence type="ECO:0000313" key="4">
    <source>
        <dbReference type="Proteomes" id="UP001057498"/>
    </source>
</evidence>
<dbReference type="InterPro" id="IPR000160">
    <property type="entry name" value="GGDEF_dom"/>
</dbReference>
<dbReference type="EMBL" id="AP025730">
    <property type="protein sequence ID" value="BDI03395.1"/>
    <property type="molecule type" value="Genomic_DNA"/>
</dbReference>
<proteinExistence type="predicted"/>
<dbReference type="InterPro" id="IPR043128">
    <property type="entry name" value="Rev_trsase/Diguanyl_cyclase"/>
</dbReference>
<dbReference type="PANTHER" id="PTHR33121:SF71">
    <property type="entry name" value="OXYGEN SENSOR PROTEIN DOSP"/>
    <property type="match status" value="1"/>
</dbReference>
<dbReference type="Proteomes" id="UP001057498">
    <property type="component" value="Chromosome"/>
</dbReference>
<dbReference type="PANTHER" id="PTHR33121">
    <property type="entry name" value="CYCLIC DI-GMP PHOSPHODIESTERASE PDEF"/>
    <property type="match status" value="1"/>
</dbReference>
<dbReference type="SUPFAM" id="SSF55073">
    <property type="entry name" value="Nucleotide cyclase"/>
    <property type="match status" value="1"/>
</dbReference>
<evidence type="ECO:0000259" key="2">
    <source>
        <dbReference type="PROSITE" id="PS50887"/>
    </source>
</evidence>
<accession>A0ABM7YGH4</accession>
<sequence length="710" mass="74746">MALMKAWNGPATAELLHAVQGMAQVDLRLYRRSAWQAALAERLAHSGMADTPPATYLERLRDPARSEARALIGTIEQQAWSQVANPLADAESLNTLATALPLLGARPGREPALQVWLPACPDMTHARLLAQWLAAAVAPAATSPAPQAALVPGWRLHVSRAHPSPREAGVDDCAPLRGWPVHCHVHQALHDAPLPGGDLLIAHGLLAPLRPSVQRPLLRRLLRSLSSHGLIWLGEEARTLAAELGLAPLGDGLVFRAATTATRQPGRHLRAAAVPSGAPPTGPAAAHRALLDKVAALAARGEGAALYAIGLDHADDLRAAAGHAAVDARLAQAARRLRPAAGADGMPGRVWRTDGDGLRLLRPGLPDAATARAAALQLQQTLALTPAPAAPHLSWSVGVALLAGVPLDTRAAAQRLLHQAEAALLQARRQGRGGVEVCGEPLARRLDARALVVAELPGAVARGDLLLHYQPQFAVADGRLVGVEALVRWRHPLRGLVMPDAFIGHAEEAGLIDELGDWVLREACQQARSWQLMGLPAVPMAVNVSGRQLQQPDFPARVGAALAAAGLAPGGLELELTESSMLQQPEAAAHLLAECRRLGVRVSLDDFGTGYSSLALLHRFGVDRLKIDRSFFAAVPGDRAGEAIIRLVIALARELGIGTVAEGVETPAQLAWLRQIGCEAYQGHLSAQAQEPAQAALCLRTGAPGRVSNA</sequence>
<name>A0ABM7YGH4_9BURK</name>
<dbReference type="Gene3D" id="3.30.70.270">
    <property type="match status" value="1"/>
</dbReference>
<dbReference type="SUPFAM" id="SSF141868">
    <property type="entry name" value="EAL domain-like"/>
    <property type="match status" value="1"/>
</dbReference>
<dbReference type="InterPro" id="IPR001633">
    <property type="entry name" value="EAL_dom"/>
</dbReference>
<organism evidence="3 4">
    <name type="scientific">Sphaerotilus microaerophilus</name>
    <dbReference type="NCBI Taxonomy" id="2914710"/>
    <lineage>
        <taxon>Bacteria</taxon>
        <taxon>Pseudomonadati</taxon>
        <taxon>Pseudomonadota</taxon>
        <taxon>Betaproteobacteria</taxon>
        <taxon>Burkholderiales</taxon>
        <taxon>Sphaerotilaceae</taxon>
        <taxon>Sphaerotilus</taxon>
    </lineage>
</organism>
<evidence type="ECO:0008006" key="5">
    <source>
        <dbReference type="Google" id="ProtNLM"/>
    </source>
</evidence>
<dbReference type="SMART" id="SM00267">
    <property type="entry name" value="GGDEF"/>
    <property type="match status" value="1"/>
</dbReference>
<evidence type="ECO:0000313" key="3">
    <source>
        <dbReference type="EMBL" id="BDI03395.1"/>
    </source>
</evidence>